<evidence type="ECO:0000256" key="7">
    <source>
        <dbReference type="ARBA" id="ARBA00022898"/>
    </source>
</evidence>
<comment type="pathway">
    <text evidence="3">Lipid metabolism; sphingolipid metabolism.</text>
</comment>
<dbReference type="GO" id="GO:0005789">
    <property type="term" value="C:endoplasmic reticulum membrane"/>
    <property type="evidence" value="ECO:0007669"/>
    <property type="project" value="UniProtKB-SubCell"/>
</dbReference>
<evidence type="ECO:0000256" key="13">
    <source>
        <dbReference type="ARBA" id="ARBA00038302"/>
    </source>
</evidence>
<evidence type="ECO:0000256" key="3">
    <source>
        <dbReference type="ARBA" id="ARBA00004760"/>
    </source>
</evidence>
<evidence type="ECO:0000256" key="6">
    <source>
        <dbReference type="ARBA" id="ARBA00022824"/>
    </source>
</evidence>
<evidence type="ECO:0000256" key="10">
    <source>
        <dbReference type="ARBA" id="ARBA00023098"/>
    </source>
</evidence>
<evidence type="ECO:0000256" key="2">
    <source>
        <dbReference type="ARBA" id="ARBA00004389"/>
    </source>
</evidence>
<comment type="cofactor">
    <cofactor evidence="1 16 17">
        <name>pyridoxal 5'-phosphate</name>
        <dbReference type="ChEBI" id="CHEBI:597326"/>
    </cofactor>
</comment>
<evidence type="ECO:0000256" key="5">
    <source>
        <dbReference type="ARBA" id="ARBA00022692"/>
    </source>
</evidence>
<evidence type="ECO:0000256" key="16">
    <source>
        <dbReference type="PIRSR" id="PIRSR602129-50"/>
    </source>
</evidence>
<dbReference type="Pfam" id="PF00282">
    <property type="entry name" value="Pyridoxal_deC"/>
    <property type="match status" value="1"/>
</dbReference>
<evidence type="ECO:0000256" key="11">
    <source>
        <dbReference type="ARBA" id="ARBA00023136"/>
    </source>
</evidence>
<keyword evidence="12 17" id="KW-0456">Lyase</keyword>
<dbReference type="RefSeq" id="XP_025365555.1">
    <property type="nucleotide sequence ID" value="XM_025509469.1"/>
</dbReference>
<dbReference type="InterPro" id="IPR015421">
    <property type="entry name" value="PyrdxlP-dep_Trfase_major"/>
</dbReference>
<keyword evidence="9" id="KW-1133">Transmembrane helix</keyword>
<dbReference type="PANTHER" id="PTHR42735:SF6">
    <property type="entry name" value="SPHINGOSINE-1-PHOSPHATE LYASE 1"/>
    <property type="match status" value="1"/>
</dbReference>
<reference evidence="19 20" key="1">
    <citation type="journal article" date="2018" name="Mol. Biol. Evol.">
        <title>Broad Genomic Sampling Reveals a Smut Pathogenic Ancestry of the Fungal Clade Ustilaginomycotina.</title>
        <authorList>
            <person name="Kijpornyongpan T."/>
            <person name="Mondo S.J."/>
            <person name="Barry K."/>
            <person name="Sandor L."/>
            <person name="Lee J."/>
            <person name="Lipzen A."/>
            <person name="Pangilinan J."/>
            <person name="LaButti K."/>
            <person name="Hainaut M."/>
            <person name="Henrissat B."/>
            <person name="Grigoriev I.V."/>
            <person name="Spatafora J.W."/>
            <person name="Aime M.C."/>
        </authorList>
    </citation>
    <scope>NUCLEOTIDE SEQUENCE [LARGE SCALE GENOMIC DNA]</scope>
    <source>
        <strain evidence="19 20">MCA 5214</strain>
    </source>
</reference>
<dbReference type="GO" id="GO:0008117">
    <property type="term" value="F:sphinganine-1-phosphate aldolase activity"/>
    <property type="evidence" value="ECO:0007669"/>
    <property type="project" value="UniProtKB-EC"/>
</dbReference>
<dbReference type="FunFam" id="3.40.640.10:FF:000020">
    <property type="entry name" value="sphingosine-1-phosphate lyase 1"/>
    <property type="match status" value="1"/>
</dbReference>
<evidence type="ECO:0000256" key="8">
    <source>
        <dbReference type="ARBA" id="ARBA00022919"/>
    </source>
</evidence>
<evidence type="ECO:0000313" key="19">
    <source>
        <dbReference type="EMBL" id="PWN30943.1"/>
    </source>
</evidence>
<evidence type="ECO:0000256" key="1">
    <source>
        <dbReference type="ARBA" id="ARBA00001933"/>
    </source>
</evidence>
<dbReference type="InterPro" id="IPR050477">
    <property type="entry name" value="GrpII_AminoAcid_Decarb"/>
</dbReference>
<keyword evidence="11" id="KW-0472">Membrane</keyword>
<feature type="region of interest" description="Disordered" evidence="18">
    <location>
        <begin position="1"/>
        <end position="26"/>
    </location>
</feature>
<feature type="modified residue" description="N6-(pyridoxal phosphate)lysine" evidence="16">
    <location>
        <position position="398"/>
    </location>
</feature>
<keyword evidence="7 16" id="KW-0663">Pyridoxal phosphate</keyword>
<dbReference type="EC" id="4.1.2.27" evidence="14"/>
<dbReference type="InterPro" id="IPR002129">
    <property type="entry name" value="PyrdxlP-dep_de-COase"/>
</dbReference>
<accession>A0A316V405</accession>
<dbReference type="PANTHER" id="PTHR42735">
    <property type="match status" value="1"/>
</dbReference>
<keyword evidence="10" id="KW-0443">Lipid metabolism</keyword>
<dbReference type="Proteomes" id="UP000245884">
    <property type="component" value="Unassembled WGS sequence"/>
</dbReference>
<dbReference type="Gene3D" id="3.90.1150.10">
    <property type="entry name" value="Aspartate Aminotransferase, domain 1"/>
    <property type="match status" value="1"/>
</dbReference>
<dbReference type="SUPFAM" id="SSF53383">
    <property type="entry name" value="PLP-dependent transferases"/>
    <property type="match status" value="1"/>
</dbReference>
<evidence type="ECO:0000256" key="12">
    <source>
        <dbReference type="ARBA" id="ARBA00023239"/>
    </source>
</evidence>
<dbReference type="AlphaFoldDB" id="A0A316V405"/>
<feature type="region of interest" description="Disordered" evidence="18">
    <location>
        <begin position="150"/>
        <end position="172"/>
    </location>
</feature>
<evidence type="ECO:0000256" key="17">
    <source>
        <dbReference type="RuleBase" id="RU000382"/>
    </source>
</evidence>
<protein>
    <recommendedName>
        <fullName evidence="14">sphinganine-1-phosphate aldolase</fullName>
        <ecNumber evidence="14">4.1.2.27</ecNumber>
    </recommendedName>
    <alternativeName>
        <fullName evidence="15">Sphingosine-1-phosphate aldolase</fullName>
    </alternativeName>
</protein>
<dbReference type="GO" id="GO:0019752">
    <property type="term" value="P:carboxylic acid metabolic process"/>
    <property type="evidence" value="ECO:0007669"/>
    <property type="project" value="InterPro"/>
</dbReference>
<keyword evidence="8" id="KW-0746">Sphingolipid metabolism</keyword>
<dbReference type="STRING" id="1569628.A0A316V405"/>
<dbReference type="OrthoDB" id="10254570at2759"/>
<keyword evidence="6" id="KW-0256">Endoplasmic reticulum</keyword>
<gene>
    <name evidence="19" type="ORF">BDZ90DRAFT_29388</name>
</gene>
<evidence type="ECO:0000313" key="20">
    <source>
        <dbReference type="Proteomes" id="UP000245884"/>
    </source>
</evidence>
<comment type="pathway">
    <text evidence="4">Sphingolipid metabolism.</text>
</comment>
<dbReference type="InterPro" id="IPR015422">
    <property type="entry name" value="PyrdxlP-dep_Trfase_small"/>
</dbReference>
<sequence length="601" mass="64677">MAAQSKPNKGASAVAGSSGKAKGKKATTSQPGLAQMVVAQVLTLDNAKTVVFWYIVYRLSLRAWRHLRIYGVTTTLYQGYVELSRRILTLLLKIPAAKRRVNKELDAATKDIEGKLIPRPTDLNVNERLPPYGKDKGWIRAELQKLHRLTPSSTTASKEGAANSVHTDQDAGSAGEIAHAEAAWRNGKVSGAVYHGGQELSDLIAEAIKLFLVSNPLHPDLFSGVRRMEAEIISMCLRMYNAPSSACGTTTSGGTESILMACKAYRDWARKEKGITEPELIIPESAHAAFDKAGAYFGIKVHHVPVDRHSRKVIVSYVARAINSNTIALVGSAPNFPDGAIDDIPSLASLAKRHKIGMHVDACLGSFLVPFLERAGLPSEPFDFRVQGVTSISCDTHKYGFACKGSSVVMYRDQALRRCQYYVQPDWSGGVYASPTIAGSRPGALIAGTWTAMMSLGEDGYTKSCHEIVGAARAIEQGIRDEIPDLQVLGKPLVSVVAFASSNPSRLSIYEVGDLMSKRGYHLNGLATDPPAVHIACTTLTVPIVEELLRDLKECVAEAGRSSKGPKGSMAQLYGLGSSSAVGPALVTELATRFIDTLTKM</sequence>
<evidence type="ECO:0000256" key="4">
    <source>
        <dbReference type="ARBA" id="ARBA00004991"/>
    </source>
</evidence>
<dbReference type="InterPro" id="IPR015424">
    <property type="entry name" value="PyrdxlP-dep_Trfase"/>
</dbReference>
<name>A0A316V405_9BASI</name>
<keyword evidence="5" id="KW-0812">Transmembrane</keyword>
<dbReference type="GeneID" id="37031292"/>
<evidence type="ECO:0000256" key="14">
    <source>
        <dbReference type="ARBA" id="ARBA00038965"/>
    </source>
</evidence>
<organism evidence="19 20">
    <name type="scientific">Jaminaea rosea</name>
    <dbReference type="NCBI Taxonomy" id="1569628"/>
    <lineage>
        <taxon>Eukaryota</taxon>
        <taxon>Fungi</taxon>
        <taxon>Dikarya</taxon>
        <taxon>Basidiomycota</taxon>
        <taxon>Ustilaginomycotina</taxon>
        <taxon>Exobasidiomycetes</taxon>
        <taxon>Microstromatales</taxon>
        <taxon>Microstromatales incertae sedis</taxon>
        <taxon>Jaminaea</taxon>
    </lineage>
</organism>
<comment type="similarity">
    <text evidence="13">Belongs to the group II decarboxylase family. Sphingosine-1-phosphate lyase subfamily.</text>
</comment>
<evidence type="ECO:0000256" key="9">
    <source>
        <dbReference type="ARBA" id="ARBA00022989"/>
    </source>
</evidence>
<feature type="compositionally biased region" description="Low complexity" evidence="18">
    <location>
        <begin position="9"/>
        <end position="20"/>
    </location>
</feature>
<dbReference type="Gene3D" id="6.10.140.2150">
    <property type="match status" value="1"/>
</dbReference>
<comment type="subcellular location">
    <subcellularLocation>
        <location evidence="2">Endoplasmic reticulum membrane</location>
        <topology evidence="2">Single-pass membrane protein</topology>
    </subcellularLocation>
</comment>
<proteinExistence type="inferred from homology"/>
<dbReference type="EMBL" id="KZ819662">
    <property type="protein sequence ID" value="PWN30943.1"/>
    <property type="molecule type" value="Genomic_DNA"/>
</dbReference>
<dbReference type="GO" id="GO:0030170">
    <property type="term" value="F:pyridoxal phosphate binding"/>
    <property type="evidence" value="ECO:0007669"/>
    <property type="project" value="InterPro"/>
</dbReference>
<evidence type="ECO:0000256" key="18">
    <source>
        <dbReference type="SAM" id="MobiDB-lite"/>
    </source>
</evidence>
<keyword evidence="20" id="KW-1185">Reference proteome</keyword>
<dbReference type="GO" id="GO:0030149">
    <property type="term" value="P:sphingolipid catabolic process"/>
    <property type="evidence" value="ECO:0007669"/>
    <property type="project" value="TreeGrafter"/>
</dbReference>
<evidence type="ECO:0000256" key="15">
    <source>
        <dbReference type="ARBA" id="ARBA00042568"/>
    </source>
</evidence>
<dbReference type="Gene3D" id="3.40.640.10">
    <property type="entry name" value="Type I PLP-dependent aspartate aminotransferase-like (Major domain)"/>
    <property type="match status" value="1"/>
</dbReference>